<evidence type="ECO:0000313" key="2">
    <source>
        <dbReference type="EMBL" id="RHW52304.1"/>
    </source>
</evidence>
<keyword evidence="1" id="KW-0812">Transmembrane</keyword>
<feature type="transmembrane region" description="Helical" evidence="1">
    <location>
        <begin position="63"/>
        <end position="86"/>
    </location>
</feature>
<feature type="transmembrane region" description="Helical" evidence="1">
    <location>
        <begin position="181"/>
        <end position="200"/>
    </location>
</feature>
<proteinExistence type="predicted"/>
<evidence type="ECO:0008006" key="4">
    <source>
        <dbReference type="Google" id="ProtNLM"/>
    </source>
</evidence>
<dbReference type="OrthoDB" id="2136506at2"/>
<evidence type="ECO:0000313" key="3">
    <source>
        <dbReference type="Proteomes" id="UP000284109"/>
    </source>
</evidence>
<dbReference type="EMBL" id="QOCR01000001">
    <property type="protein sequence ID" value="RHW52304.1"/>
    <property type="molecule type" value="Genomic_DNA"/>
</dbReference>
<accession>A0A417ZJX1</accession>
<feature type="transmembrane region" description="Helical" evidence="1">
    <location>
        <begin position="220"/>
        <end position="241"/>
    </location>
</feature>
<keyword evidence="1" id="KW-0472">Membrane</keyword>
<reference evidence="2 3" key="1">
    <citation type="submission" date="2018-07" db="EMBL/GenBank/DDBJ databases">
        <title>Genome sequences of six Lactobacillus spp. isolated from bumble bee guts.</title>
        <authorList>
            <person name="Motta E.V.S."/>
            <person name="Moran N.A."/>
        </authorList>
    </citation>
    <scope>NUCLEOTIDE SEQUENCE [LARGE SCALE GENOMIC DNA]</scope>
    <source>
        <strain evidence="2 3">BI-1.1</strain>
    </source>
</reference>
<feature type="transmembrane region" description="Helical" evidence="1">
    <location>
        <begin position="107"/>
        <end position="130"/>
    </location>
</feature>
<feature type="transmembrane region" description="Helical" evidence="1">
    <location>
        <begin position="20"/>
        <end position="43"/>
    </location>
</feature>
<dbReference type="AlphaFoldDB" id="A0A417ZJX1"/>
<protein>
    <recommendedName>
        <fullName evidence="4">Amino acid transporter</fullName>
    </recommendedName>
</protein>
<keyword evidence="3" id="KW-1185">Reference proteome</keyword>
<comment type="caution">
    <text evidence="2">The sequence shown here is derived from an EMBL/GenBank/DDBJ whole genome shotgun (WGS) entry which is preliminary data.</text>
</comment>
<gene>
    <name evidence="2" type="ORF">DS831_02985</name>
</gene>
<evidence type="ECO:0000256" key="1">
    <source>
        <dbReference type="SAM" id="Phobius"/>
    </source>
</evidence>
<sequence length="251" mass="28341">MLSLTNTLTKVTFKKKETWLFLVFCTVPLLLIVGDLLGSNFLQLNAMGNKISFMDFFNAVLSLQYKITLPIMSLTFLISSSIHDEIKNGVLFLYKDMNRSKILNSKLLTFITVLFNYIVLLFIACLVTYYTDLRTKSYTTGKFWGSVAANQDAIAGIVGLVCLMVIIIFLSTAVSLNLSNGFTLLIGTVFAVLSTTLSQVKNIKYIFPNSYANDFHKYGFNNTLIITLGITLIYLIVIYAYSSYKFKHLEY</sequence>
<keyword evidence="1" id="KW-1133">Transmembrane helix</keyword>
<dbReference type="Proteomes" id="UP000284109">
    <property type="component" value="Unassembled WGS sequence"/>
</dbReference>
<organism evidence="2 3">
    <name type="scientific">Bombilactobacillus bombi</name>
    <dbReference type="NCBI Taxonomy" id="1303590"/>
    <lineage>
        <taxon>Bacteria</taxon>
        <taxon>Bacillati</taxon>
        <taxon>Bacillota</taxon>
        <taxon>Bacilli</taxon>
        <taxon>Lactobacillales</taxon>
        <taxon>Lactobacillaceae</taxon>
        <taxon>Bombilactobacillus</taxon>
    </lineage>
</organism>
<dbReference type="RefSeq" id="WP_118900209.1">
    <property type="nucleotide sequence ID" value="NZ_QOCR01000001.1"/>
</dbReference>
<feature type="transmembrane region" description="Helical" evidence="1">
    <location>
        <begin position="153"/>
        <end position="174"/>
    </location>
</feature>
<name>A0A417ZJX1_9LACO</name>